<evidence type="ECO:0000313" key="2">
    <source>
        <dbReference type="Proteomes" id="UP000823749"/>
    </source>
</evidence>
<dbReference type="EMBL" id="JACTNZ010000001">
    <property type="protein sequence ID" value="KAG5566935.1"/>
    <property type="molecule type" value="Genomic_DNA"/>
</dbReference>
<proteinExistence type="predicted"/>
<protein>
    <submittedName>
        <fullName evidence="1">Uncharacterized protein</fullName>
    </submittedName>
</protein>
<name>A0AAV6LP33_9ERIC</name>
<comment type="caution">
    <text evidence="1">The sequence shown here is derived from an EMBL/GenBank/DDBJ whole genome shotgun (WGS) entry which is preliminary data.</text>
</comment>
<evidence type="ECO:0000313" key="1">
    <source>
        <dbReference type="EMBL" id="KAG5566935.1"/>
    </source>
</evidence>
<reference evidence="1" key="1">
    <citation type="submission" date="2020-08" db="EMBL/GenBank/DDBJ databases">
        <title>Plant Genome Project.</title>
        <authorList>
            <person name="Zhang R.-G."/>
        </authorList>
    </citation>
    <scope>NUCLEOTIDE SEQUENCE</scope>
    <source>
        <strain evidence="1">WSP0</strain>
        <tissue evidence="1">Leaf</tissue>
    </source>
</reference>
<accession>A0AAV6LP33</accession>
<gene>
    <name evidence="1" type="ORF">RHGRI_002477</name>
</gene>
<dbReference type="AlphaFoldDB" id="A0AAV6LP33"/>
<dbReference type="Proteomes" id="UP000823749">
    <property type="component" value="Chromosome 1"/>
</dbReference>
<keyword evidence="2" id="KW-1185">Reference proteome</keyword>
<organism evidence="1 2">
    <name type="scientific">Rhododendron griersonianum</name>
    <dbReference type="NCBI Taxonomy" id="479676"/>
    <lineage>
        <taxon>Eukaryota</taxon>
        <taxon>Viridiplantae</taxon>
        <taxon>Streptophyta</taxon>
        <taxon>Embryophyta</taxon>
        <taxon>Tracheophyta</taxon>
        <taxon>Spermatophyta</taxon>
        <taxon>Magnoliopsida</taxon>
        <taxon>eudicotyledons</taxon>
        <taxon>Gunneridae</taxon>
        <taxon>Pentapetalae</taxon>
        <taxon>asterids</taxon>
        <taxon>Ericales</taxon>
        <taxon>Ericaceae</taxon>
        <taxon>Ericoideae</taxon>
        <taxon>Rhodoreae</taxon>
        <taxon>Rhododendron</taxon>
    </lineage>
</organism>
<sequence length="71" mass="8042">MISGEGEVPDTQEHFQNLVQSELNITKEAGRRLGVDFTEVDSRVMKNMIEVETNKFFVLKRNKQASQAGSQ</sequence>